<dbReference type="RefSeq" id="WP_120604313.1">
    <property type="nucleotide sequence ID" value="NZ_JABFJX010000051.1"/>
</dbReference>
<keyword evidence="3" id="KW-1185">Reference proteome</keyword>
<feature type="domain" description="PilZ" evidence="1">
    <location>
        <begin position="106"/>
        <end position="211"/>
    </location>
</feature>
<dbReference type="AlphaFoldDB" id="A0A3A8KAQ1"/>
<dbReference type="EMBL" id="RAWE01000075">
    <property type="protein sequence ID" value="RKH01251.1"/>
    <property type="molecule type" value="Genomic_DNA"/>
</dbReference>
<protein>
    <submittedName>
        <fullName evidence="2">Pilus assembly protein PilZ</fullName>
    </submittedName>
</protein>
<dbReference type="Proteomes" id="UP000268313">
    <property type="component" value="Unassembled WGS sequence"/>
</dbReference>
<dbReference type="Gene3D" id="2.40.10.220">
    <property type="entry name" value="predicted glycosyltransferase like domains"/>
    <property type="match status" value="2"/>
</dbReference>
<feature type="domain" description="PilZ" evidence="1">
    <location>
        <begin position="4"/>
        <end position="95"/>
    </location>
</feature>
<reference evidence="3" key="1">
    <citation type="submission" date="2018-09" db="EMBL/GenBank/DDBJ databases">
        <authorList>
            <person name="Livingstone P.G."/>
            <person name="Whitworth D.E."/>
        </authorList>
    </citation>
    <scope>NUCLEOTIDE SEQUENCE [LARGE SCALE GENOMIC DNA]</scope>
    <source>
        <strain evidence="3">CA043D</strain>
    </source>
</reference>
<name>A0A3A8KAQ1_9BACT</name>
<accession>A0A3A8KAQ1</accession>
<comment type="caution">
    <text evidence="2">The sequence shown here is derived from an EMBL/GenBank/DDBJ whole genome shotgun (WGS) entry which is preliminary data.</text>
</comment>
<evidence type="ECO:0000313" key="2">
    <source>
        <dbReference type="EMBL" id="RKH01251.1"/>
    </source>
</evidence>
<organism evidence="2 3">
    <name type="scientific">Corallococcus carmarthensis</name>
    <dbReference type="NCBI Taxonomy" id="2316728"/>
    <lineage>
        <taxon>Bacteria</taxon>
        <taxon>Pseudomonadati</taxon>
        <taxon>Myxococcota</taxon>
        <taxon>Myxococcia</taxon>
        <taxon>Myxococcales</taxon>
        <taxon>Cystobacterineae</taxon>
        <taxon>Myxococcaceae</taxon>
        <taxon>Corallococcus</taxon>
    </lineage>
</organism>
<proteinExistence type="predicted"/>
<dbReference type="InterPro" id="IPR009875">
    <property type="entry name" value="PilZ_domain"/>
</dbReference>
<dbReference type="Pfam" id="PF07238">
    <property type="entry name" value="PilZ"/>
    <property type="match status" value="2"/>
</dbReference>
<dbReference type="GO" id="GO:0035438">
    <property type="term" value="F:cyclic-di-GMP binding"/>
    <property type="evidence" value="ECO:0007669"/>
    <property type="project" value="InterPro"/>
</dbReference>
<evidence type="ECO:0000259" key="1">
    <source>
        <dbReference type="Pfam" id="PF07238"/>
    </source>
</evidence>
<dbReference type="OrthoDB" id="5496463at2"/>
<sequence>MSTNVRLKVAYKTPQSLVGEYTRSVGQGGVTLETRKALPLGTRFTFELHAGGMPRPVEVLGEVIRVEPRPGERFLLTVRYDRAEDRSPLDAVLQHIFAQEEQNGLRRFPRIPLHLRAQEGDPKAPSFFVRDISRGGVGLEVEAPALPREVQVGTPFLMEMDMQEGPLLLHGEVAWTSSVPRKGVAQAVTPGFGATFGRLRPDMLQRLEALMVLEHLPPAPWRARVSFGLDAVSRMP</sequence>
<gene>
    <name evidence="2" type="ORF">D7X32_20825</name>
</gene>
<evidence type="ECO:0000313" key="3">
    <source>
        <dbReference type="Proteomes" id="UP000268313"/>
    </source>
</evidence>